<evidence type="ECO:0000313" key="2">
    <source>
        <dbReference type="EMBL" id="QDT74963.1"/>
    </source>
</evidence>
<sequence length="76" mass="8712">MEATISPPRPQLIDEVHGVLRRSPYVSAHEMQVEATEGVVRISGAVRSFFHKQMAQELIRRVDGVQRIENCLQVQW</sequence>
<keyword evidence="3" id="KW-1185">Reference proteome</keyword>
<dbReference type="AlphaFoldDB" id="A0A517U2X7"/>
<feature type="domain" description="BON" evidence="1">
    <location>
        <begin position="8"/>
        <end position="76"/>
    </location>
</feature>
<reference evidence="2 3" key="1">
    <citation type="submission" date="2019-02" db="EMBL/GenBank/DDBJ databases">
        <title>Deep-cultivation of Planctomycetes and their phenomic and genomic characterization uncovers novel biology.</title>
        <authorList>
            <person name="Wiegand S."/>
            <person name="Jogler M."/>
            <person name="Boedeker C."/>
            <person name="Pinto D."/>
            <person name="Vollmers J."/>
            <person name="Rivas-Marin E."/>
            <person name="Kohn T."/>
            <person name="Peeters S.H."/>
            <person name="Heuer A."/>
            <person name="Rast P."/>
            <person name="Oberbeckmann S."/>
            <person name="Bunk B."/>
            <person name="Jeske O."/>
            <person name="Meyerdierks A."/>
            <person name="Storesund J.E."/>
            <person name="Kallscheuer N."/>
            <person name="Luecker S."/>
            <person name="Lage O.M."/>
            <person name="Pohl T."/>
            <person name="Merkel B.J."/>
            <person name="Hornburger P."/>
            <person name="Mueller R.-W."/>
            <person name="Bruemmer F."/>
            <person name="Labrenz M."/>
            <person name="Spormann A.M."/>
            <person name="Op den Camp H."/>
            <person name="Overmann J."/>
            <person name="Amann R."/>
            <person name="Jetten M.S.M."/>
            <person name="Mascher T."/>
            <person name="Medema M.H."/>
            <person name="Devos D.P."/>
            <person name="Kaster A.-K."/>
            <person name="Ovreas L."/>
            <person name="Rohde M."/>
            <person name="Galperin M.Y."/>
            <person name="Jogler C."/>
        </authorList>
    </citation>
    <scope>NUCLEOTIDE SEQUENCE [LARGE SCALE GENOMIC DNA]</scope>
    <source>
        <strain evidence="2 3">I41</strain>
    </source>
</reference>
<dbReference type="RefSeq" id="WP_210421009.1">
    <property type="nucleotide sequence ID" value="NZ_CP036339.1"/>
</dbReference>
<protein>
    <submittedName>
        <fullName evidence="2">Periplasmic protein</fullName>
    </submittedName>
</protein>
<name>A0A517U2X7_9BACT</name>
<accession>A0A517U2X7</accession>
<dbReference type="InterPro" id="IPR007055">
    <property type="entry name" value="BON_dom"/>
</dbReference>
<dbReference type="PROSITE" id="PS50914">
    <property type="entry name" value="BON"/>
    <property type="match status" value="1"/>
</dbReference>
<dbReference type="Pfam" id="PF04972">
    <property type="entry name" value="BON"/>
    <property type="match status" value="1"/>
</dbReference>
<proteinExistence type="predicted"/>
<organism evidence="2 3">
    <name type="scientific">Lacipirellula limnantheis</name>
    <dbReference type="NCBI Taxonomy" id="2528024"/>
    <lineage>
        <taxon>Bacteria</taxon>
        <taxon>Pseudomonadati</taxon>
        <taxon>Planctomycetota</taxon>
        <taxon>Planctomycetia</taxon>
        <taxon>Pirellulales</taxon>
        <taxon>Lacipirellulaceae</taxon>
        <taxon>Lacipirellula</taxon>
    </lineage>
</organism>
<dbReference type="Gene3D" id="3.30.1340.30">
    <property type="match status" value="1"/>
</dbReference>
<gene>
    <name evidence="2" type="ORF">I41_41680</name>
</gene>
<evidence type="ECO:0000259" key="1">
    <source>
        <dbReference type="PROSITE" id="PS50914"/>
    </source>
</evidence>
<evidence type="ECO:0000313" key="3">
    <source>
        <dbReference type="Proteomes" id="UP000317909"/>
    </source>
</evidence>
<dbReference type="KEGG" id="llh:I41_41680"/>
<dbReference type="EMBL" id="CP036339">
    <property type="protein sequence ID" value="QDT74963.1"/>
    <property type="molecule type" value="Genomic_DNA"/>
</dbReference>
<dbReference type="Proteomes" id="UP000317909">
    <property type="component" value="Chromosome"/>
</dbReference>